<reference evidence="1 2" key="1">
    <citation type="journal article" date="2016" name="Sci. Rep.">
        <title>Penicillium arizonense, a new, genome sequenced fungal species, reveals a high chemical diversity in secreted metabolites.</title>
        <authorList>
            <person name="Grijseels S."/>
            <person name="Nielsen J.C."/>
            <person name="Randelovic M."/>
            <person name="Nielsen J."/>
            <person name="Nielsen K.F."/>
            <person name="Workman M."/>
            <person name="Frisvad J.C."/>
        </authorList>
    </citation>
    <scope>NUCLEOTIDE SEQUENCE [LARGE SCALE GENOMIC DNA]</scope>
    <source>
        <strain evidence="1 2">CBS 141311</strain>
    </source>
</reference>
<dbReference type="RefSeq" id="XP_022485243.1">
    <property type="nucleotide sequence ID" value="XM_022634738.1"/>
</dbReference>
<dbReference type="GeneID" id="34579472"/>
<gene>
    <name evidence="1" type="ORF">PENARI_c019G02950</name>
</gene>
<evidence type="ECO:0000313" key="1">
    <source>
        <dbReference type="EMBL" id="OGE49792.1"/>
    </source>
</evidence>
<organism evidence="1 2">
    <name type="scientific">Penicillium arizonense</name>
    <dbReference type="NCBI Taxonomy" id="1835702"/>
    <lineage>
        <taxon>Eukaryota</taxon>
        <taxon>Fungi</taxon>
        <taxon>Dikarya</taxon>
        <taxon>Ascomycota</taxon>
        <taxon>Pezizomycotina</taxon>
        <taxon>Eurotiomycetes</taxon>
        <taxon>Eurotiomycetidae</taxon>
        <taxon>Eurotiales</taxon>
        <taxon>Aspergillaceae</taxon>
        <taxon>Penicillium</taxon>
    </lineage>
</organism>
<accession>A0A1F5L9B7</accession>
<dbReference type="AlphaFoldDB" id="A0A1F5L9B7"/>
<evidence type="ECO:0008006" key="3">
    <source>
        <dbReference type="Google" id="ProtNLM"/>
    </source>
</evidence>
<evidence type="ECO:0000313" key="2">
    <source>
        <dbReference type="Proteomes" id="UP000177622"/>
    </source>
</evidence>
<keyword evidence="2" id="KW-1185">Reference proteome</keyword>
<dbReference type="Proteomes" id="UP000177622">
    <property type="component" value="Unassembled WGS sequence"/>
</dbReference>
<name>A0A1F5L9B7_PENAI</name>
<proteinExistence type="predicted"/>
<dbReference type="EMBL" id="LXJU01000019">
    <property type="protein sequence ID" value="OGE49792.1"/>
    <property type="molecule type" value="Genomic_DNA"/>
</dbReference>
<sequence>MPEKSWDEAGGLFDKLGSDIGSLYDDFATPVMATSYENDLRRAMPGVDLSFLETGFGGSQDPASTLTEDVRLPLFSGENHDKDPNYCSCLDHQTRLLCELKNTECKRSETAVPLLLQATQDSQALWERLSNRFTCRRDQDSVSVLILAMGLRSILQGLQSLLSRQRSSSVRSSAWSGSSSGGSSQSLPFDQAGIESFNRRLHGPTPNTIRVGGFQIPHDEQAFLTDVLIARTFSKIKRIYDSMVNDVNRVHESPFVAISTSDKRPVHFVLEDLQTLVMATEDSLRAIIHR</sequence>
<dbReference type="STRING" id="1835702.A0A1F5L9B7"/>
<protein>
    <recommendedName>
        <fullName evidence="3">Aflatoxin regulatory protein domain-containing protein</fullName>
    </recommendedName>
</protein>
<comment type="caution">
    <text evidence="1">The sequence shown here is derived from an EMBL/GenBank/DDBJ whole genome shotgun (WGS) entry which is preliminary data.</text>
</comment>
<dbReference type="OrthoDB" id="4330117at2759"/>